<dbReference type="GO" id="GO:0010265">
    <property type="term" value="P:SCF complex assembly"/>
    <property type="evidence" value="ECO:0007669"/>
    <property type="project" value="InterPro"/>
</dbReference>
<protein>
    <submittedName>
        <fullName evidence="6">Cullin-associated NEDD8-dissociated protein 1</fullName>
    </submittedName>
</protein>
<dbReference type="Gene3D" id="1.25.10.10">
    <property type="entry name" value="Leucine-rich Repeat Variant"/>
    <property type="match status" value="1"/>
</dbReference>
<evidence type="ECO:0000256" key="1">
    <source>
        <dbReference type="ARBA" id="ARBA00007657"/>
    </source>
</evidence>
<feature type="region of interest" description="Disordered" evidence="4">
    <location>
        <begin position="294"/>
        <end position="317"/>
    </location>
</feature>
<dbReference type="InterPro" id="IPR011989">
    <property type="entry name" value="ARM-like"/>
</dbReference>
<comment type="caution">
    <text evidence="6">The sequence shown here is derived from an EMBL/GenBank/DDBJ whole genome shotgun (WGS) entry which is preliminary data.</text>
</comment>
<name>A0AAD5Y6C2_9FUNG</name>
<dbReference type="EMBL" id="JADGKB010000078">
    <property type="protein sequence ID" value="KAJ3254768.1"/>
    <property type="molecule type" value="Genomic_DNA"/>
</dbReference>
<feature type="domain" description="TATA-binding protein interacting (TIP20)" evidence="5">
    <location>
        <begin position="1044"/>
        <end position="1204"/>
    </location>
</feature>
<sequence>MSDLDSDFRYMAICDLDKDLRRKELNVDKQMEAKITEGLMKCLYDTNTEVQNMSLKLLVPYVAKLQDYLHLVKQIGAKLDDPTTSDIAATSLKIIVNELPLDYKHINSMILYLIPKILVHFKQDSFEIDLLDVLADFFPKFGVTMNALADAKSLQTSISSTLLELLNHGRPVVRKRSINALSAFSTIAPDNVFNLVAQELITQLSAKSKQNDYAKLQTIISALASLCRTNADRMAGSVGVLIDSTLSFAKVDDDDLKENCLQALEVLVQSSISSATLESVINLALEMIKYDPNYDDDEEEMDVDEEEEEEETYSDDDDMSYKVRRAAAKVLSSVVSNQPQTIPLLYERVTPVLIQRFNERQETVRIDVINTLITLVKCTGVHHGERVQERIKRRKGSQGPFQSGSSGSVSLLKAQVPNIVKAISKFISLSTVSSAIVGIELLTEITKVCNGGLENSLSFVIPTFKGLLSNTKVFNNSVVHTDIKIKTLALIVSIVTLHDSDTISEFFPPLVNAIVESTDDSYYKVQTEAFSSIVQFVVVLRPSGDMGYVSISEKAKELVLQLYQVTWAILQRDDVESEVSEKALLALGAIVSNAADLVSVQKVESEILPHLLVRLKNESARIVTLEVVKTLFASSLLENINSSILDQFVAQILEFITKTHRPTAINSLQCLILLIPKAKSLNVAEYKSILENLNILYSNLPDVSILTLGFDLLACMVETSMDKFDTVMRDIVKSTTIPKLIDIIVNSSYIVSGGSGLDSLLYLWSALAANESLSDFYVTGVRPLVDLSTGSESKKVSKETYHVLAKCVGKSVKCQQFTSLITELYDRVRTLSDNVQFFSIIALGEIGIQVDLTQQIPDIFNTIDSIFQNGNESLKNSASYSIGRIALGSLKTSLPVILSNIQNKKYEYQYLSALHELLQCSVSEGISLGSFDDELFRILFERTQNPTDDSTLSLLAECLGKLSLTNVSKYVPILKQNVDSTVSSTRASTITAYRFTLSSTNPEYNNIVKPYILNFLGKITDSENKVRYAALSALHSTIHSRSDLIADLLSQLLPALYEQTKLREDLIEVVDMGPFKNKIDHGLEARKTAYECMASLLDNCYQHLVMTDFIKVVLRGLADNQNEIKITNHLILQKLAKTGDKTLNLFTAELIPLLKAGALTVTKDTAVKQEIENIKTYVQSSVKTIKALNAVLTLPTWINFVEEIQKSTVGEIYESV</sequence>
<dbReference type="Pfam" id="PF08623">
    <property type="entry name" value="TIP120"/>
    <property type="match status" value="1"/>
</dbReference>
<dbReference type="InterPro" id="IPR016024">
    <property type="entry name" value="ARM-type_fold"/>
</dbReference>
<dbReference type="SUPFAM" id="SSF48371">
    <property type="entry name" value="ARM repeat"/>
    <property type="match status" value="1"/>
</dbReference>
<gene>
    <name evidence="6" type="primary">CAND1</name>
    <name evidence="6" type="ORF">HK103_006843</name>
</gene>
<dbReference type="InterPro" id="IPR013932">
    <property type="entry name" value="TATA-bd_TIP120"/>
</dbReference>
<dbReference type="Pfam" id="PF25782">
    <property type="entry name" value="TPR_CAND1"/>
    <property type="match status" value="1"/>
</dbReference>
<evidence type="ECO:0000256" key="2">
    <source>
        <dbReference type="ARBA" id="ARBA00022737"/>
    </source>
</evidence>
<dbReference type="InterPro" id="IPR039852">
    <property type="entry name" value="CAND1/CAND2"/>
</dbReference>
<evidence type="ECO:0000256" key="4">
    <source>
        <dbReference type="SAM" id="MobiDB-lite"/>
    </source>
</evidence>
<keyword evidence="2" id="KW-0677">Repeat</keyword>
<dbReference type="AlphaFoldDB" id="A0AAD5Y6C2"/>
<dbReference type="Proteomes" id="UP001210925">
    <property type="component" value="Unassembled WGS sequence"/>
</dbReference>
<evidence type="ECO:0000259" key="5">
    <source>
        <dbReference type="Pfam" id="PF08623"/>
    </source>
</evidence>
<evidence type="ECO:0000313" key="7">
    <source>
        <dbReference type="Proteomes" id="UP001210925"/>
    </source>
</evidence>
<accession>A0AAD5Y6C2</accession>
<proteinExistence type="inferred from homology"/>
<comment type="similarity">
    <text evidence="1">Belongs to the CAND family.</text>
</comment>
<keyword evidence="7" id="KW-1185">Reference proteome</keyword>
<reference evidence="6" key="1">
    <citation type="submission" date="2020-05" db="EMBL/GenBank/DDBJ databases">
        <title>Phylogenomic resolution of chytrid fungi.</title>
        <authorList>
            <person name="Stajich J.E."/>
            <person name="Amses K."/>
            <person name="Simmons R."/>
            <person name="Seto K."/>
            <person name="Myers J."/>
            <person name="Bonds A."/>
            <person name="Quandt C.A."/>
            <person name="Barry K."/>
            <person name="Liu P."/>
            <person name="Grigoriev I."/>
            <person name="Longcore J.E."/>
            <person name="James T.Y."/>
        </authorList>
    </citation>
    <scope>NUCLEOTIDE SEQUENCE</scope>
    <source>
        <strain evidence="6">PLAUS21</strain>
    </source>
</reference>
<evidence type="ECO:0000256" key="3">
    <source>
        <dbReference type="ARBA" id="ARBA00022786"/>
    </source>
</evidence>
<dbReference type="PANTHER" id="PTHR12696">
    <property type="entry name" value="TIP120"/>
    <property type="match status" value="1"/>
</dbReference>
<keyword evidence="3" id="KW-0833">Ubl conjugation pathway</keyword>
<organism evidence="6 7">
    <name type="scientific">Boothiomyces macroporosus</name>
    <dbReference type="NCBI Taxonomy" id="261099"/>
    <lineage>
        <taxon>Eukaryota</taxon>
        <taxon>Fungi</taxon>
        <taxon>Fungi incertae sedis</taxon>
        <taxon>Chytridiomycota</taxon>
        <taxon>Chytridiomycota incertae sedis</taxon>
        <taxon>Chytridiomycetes</taxon>
        <taxon>Rhizophydiales</taxon>
        <taxon>Terramycetaceae</taxon>
        <taxon>Boothiomyces</taxon>
    </lineage>
</organism>
<evidence type="ECO:0000313" key="6">
    <source>
        <dbReference type="EMBL" id="KAJ3254768.1"/>
    </source>
</evidence>